<protein>
    <submittedName>
        <fullName evidence="7">Glutamate dehydrogenase</fullName>
        <ecNumber evidence="7">1.4.1.2</ecNumber>
    </submittedName>
</protein>
<dbReference type="Pfam" id="PF21078">
    <property type="entry name" value="GDH_HM3"/>
    <property type="match status" value="1"/>
</dbReference>
<evidence type="ECO:0000313" key="7">
    <source>
        <dbReference type="EMBL" id="MBB5935289.1"/>
    </source>
</evidence>
<dbReference type="SUPFAM" id="SSF53223">
    <property type="entry name" value="Aminoacid dehydrogenase-like, N-terminal domain"/>
    <property type="match status" value="1"/>
</dbReference>
<evidence type="ECO:0000256" key="1">
    <source>
        <dbReference type="SAM" id="MobiDB-lite"/>
    </source>
</evidence>
<feature type="domain" description="NAD-glutamate dehydrogenase catalytic" evidence="2">
    <location>
        <begin position="792"/>
        <end position="832"/>
    </location>
</feature>
<dbReference type="InterPro" id="IPR028971">
    <property type="entry name" value="NAD-GDH_cat"/>
</dbReference>
<dbReference type="PANTHER" id="PTHR43403:SF1">
    <property type="entry name" value="NAD-SPECIFIC GLUTAMATE DEHYDROGENASE"/>
    <property type="match status" value="1"/>
</dbReference>
<dbReference type="EMBL" id="JACHJL010000004">
    <property type="protein sequence ID" value="MBB5935289.1"/>
    <property type="molecule type" value="Genomic_DNA"/>
</dbReference>
<dbReference type="InterPro" id="IPR007780">
    <property type="entry name" value="NAD_Glu_DH_bac"/>
</dbReference>
<evidence type="ECO:0000259" key="3">
    <source>
        <dbReference type="Pfam" id="PF21074"/>
    </source>
</evidence>
<evidence type="ECO:0000259" key="6">
    <source>
        <dbReference type="Pfam" id="PF21077"/>
    </source>
</evidence>
<sequence length="1731" mass="190816">MQTKLDEAKAELLERAARVAEQSPAHTQQPERGLDPEALHAYLQRYYLHTAPEDLSGRDPVDVFGAALSHYRLAQTRPQGTANVRVHTPTVEENGWTCSHSVVEVVTDDMPFLVDSVTNELSRQGRGIHVVIHPQVVVRRDVTGRLLEVLGSYRAAQGITLATGPNVVGGTAAGMAAATVVNAGDLPHDAVTESWIHVEIDRETDREDLKQMTSDLRRVLSDVREAVEDWTKMRDSALRIADELPAEPTANDLREQEVEEAQELLRWLAADHFTFLGYREYELTAQPGEGGDEEDVLTAVPGTGLGILRSDPTHTADGHHAAPGDGRPGSPSFNRLPADARAKAREHKLLILTKANSRATVHRPSYLDYVGVKKFDAAGNVVGERRFLGLFSSAAYTESVRRVPVIRRKVAEVLSGAGFTPHSHDGRDLLQILETYPRDELFQTPVDQLRSIATSVLYLQERRKLRLFLRQDEYGRYYSAIVYLPRDRYTTGVRLRLIDILKEELGGTSVDFTAWNTESVLSRLHFVIRVAPGATLVNLTDTDADRIEARLVEAARSWADGFGEALSAEVGEEHAAELLRQYANAFPEGYKADHTPRAAVSDLQHLERLTAPGGEREFALSLYEPVGARPGERRFKIYRSGGQVSLSAVLPVLQRLGVEVVDERPYELRCADRTTAWIYDFGLRMPERIEGDDARERFQHAFAAVWTGQAENDNFNELVLSAGLDWRQAMVLRAYAKYLRQAGSTFSQSYMEDTLRNNVHTTRLLVNLFEARMSPARQRAGNELTDALLEELEAALDQVASLDEDRILRAFLTLIKATLRTNHFQSASGGSERGSQSASGGSERGGQSASGGSERGGQSGGSGSGSHKSDSGQPHSYLSIKLDPQAIPDLPAPRPAYEVWVYSPRVEGVHLRFGKVARGGLRWSDRREDFRTEILGLVKAQMVKNTVIVPVGAKGGFVGKRLPDPSVDRDAWLAEGIACYKIFISGLLDITDNLVGGQVVHPEGVVRHDEDDTYLVVAADKGTATFSDIANEVAVDYGFWLGDAFASGGSAGYDHKGMGITARGAWESVKRHFRELGHDTQSEDFTVVGVGDMSGDVFGNGMLLSEHIRLVAAFDHRHIFLDPNPDAAVSYAERRRLYELPRSSWADYNTKLLSAGGGIHPRSAKSIPINAQVRAALGIPKGVAKLTPAELMKAILQAPVDLLWNGGIGTYVKSAVESQADVGDKANDAIRVDGQDLQVKVVGEGGNLGLTQLGRIEFARFGGSRDAEGQATGGRINTDAIDNSAGVDTSDHEVNIKILLNAVVADGDMTVKQRNKLLAEMTDEIGTLVLRNNYAQNTALGNAVAQAPSLLHAHQRFMRRLSREGQLDRQLEFLPTDRQIRERLAASRGLTQPELAVILAYIKITVAHELIATDLPDDPYLQRLLHAYFPQPLRERFAEQIDAHALRREIVTTVLVNDTVNTGGSTFLHRMREETGASTEEVVRAQTAGREIFGLAGVWDEVEALDNVVAADVQTRIRLHSRRLVERGTRWLLNNRPQPLELAETIDFFSERVATVWAALPKLLRGADLEWYQRIKEELTQTGVPDELASRVASFSSAFPTLDIVAIADRTGKDPLAVAEVYYDVADRLRISQLMDRIIELPRSDRWQSMARASIREDLYAAHAALTSDILSVGDGASTPEQRFTAWEEKNAALLGRARTTLEEIQSSDAFDLANLSVAMRTMRTLLRSHS</sequence>
<dbReference type="EC" id="1.4.1.2" evidence="7"/>
<feature type="compositionally biased region" description="Basic and acidic residues" evidence="1">
    <location>
        <begin position="311"/>
        <end position="322"/>
    </location>
</feature>
<dbReference type="InterPro" id="IPR049056">
    <property type="entry name" value="NAD_Glu_DH_HM3"/>
</dbReference>
<evidence type="ECO:0000259" key="4">
    <source>
        <dbReference type="Pfam" id="PF21075"/>
    </source>
</evidence>
<dbReference type="Pfam" id="PF21079">
    <property type="entry name" value="GDH_HM2"/>
    <property type="match status" value="1"/>
</dbReference>
<evidence type="ECO:0000313" key="8">
    <source>
        <dbReference type="Proteomes" id="UP000588098"/>
    </source>
</evidence>
<feature type="domain" description="NAD-glutamate dehydrogenase catalytic" evidence="2">
    <location>
        <begin position="868"/>
        <end position="1341"/>
    </location>
</feature>
<dbReference type="Pfam" id="PF21073">
    <property type="entry name" value="GDH_HM1"/>
    <property type="match status" value="1"/>
</dbReference>
<dbReference type="InterPro" id="IPR048381">
    <property type="entry name" value="GDH_C"/>
</dbReference>
<dbReference type="Pfam" id="PF21075">
    <property type="entry name" value="GDH_ACT1"/>
    <property type="match status" value="1"/>
</dbReference>
<evidence type="ECO:0000259" key="2">
    <source>
        <dbReference type="Pfam" id="PF05088"/>
    </source>
</evidence>
<name>A0A7W9Q8H1_9ACTN</name>
<organism evidence="7 8">
    <name type="scientific">Streptomyces zagrosensis</name>
    <dbReference type="NCBI Taxonomy" id="1042984"/>
    <lineage>
        <taxon>Bacteria</taxon>
        <taxon>Bacillati</taxon>
        <taxon>Actinomycetota</taxon>
        <taxon>Actinomycetes</taxon>
        <taxon>Kitasatosporales</taxon>
        <taxon>Streptomycetaceae</taxon>
        <taxon>Streptomyces</taxon>
    </lineage>
</organism>
<proteinExistence type="predicted"/>
<feature type="domain" description="NAD-specific glutamate dehydrogenase C-terminal" evidence="3">
    <location>
        <begin position="1388"/>
        <end position="1724"/>
    </location>
</feature>
<dbReference type="GO" id="GO:0004352">
    <property type="term" value="F:glutamate dehydrogenase (NAD+) activity"/>
    <property type="evidence" value="ECO:0007669"/>
    <property type="project" value="UniProtKB-EC"/>
</dbReference>
<dbReference type="PANTHER" id="PTHR43403">
    <property type="entry name" value="NAD-SPECIFIC GLUTAMATE DEHYDROGENASE"/>
    <property type="match status" value="1"/>
</dbReference>
<dbReference type="InterPro" id="IPR049062">
    <property type="entry name" value="NAD_Glu_DH_ACT2"/>
</dbReference>
<reference evidence="7 8" key="1">
    <citation type="submission" date="2020-08" db="EMBL/GenBank/DDBJ databases">
        <title>Genomic Encyclopedia of Type Strains, Phase III (KMG-III): the genomes of soil and plant-associated and newly described type strains.</title>
        <authorList>
            <person name="Whitman W."/>
        </authorList>
    </citation>
    <scope>NUCLEOTIDE SEQUENCE [LARGE SCALE GENOMIC DNA]</scope>
    <source>
        <strain evidence="7 8">CECT 8305</strain>
    </source>
</reference>
<dbReference type="Pfam" id="PF21074">
    <property type="entry name" value="GDH_C"/>
    <property type="match status" value="1"/>
</dbReference>
<dbReference type="InterPro" id="IPR049058">
    <property type="entry name" value="NAD_Glu_DH_HM2"/>
</dbReference>
<keyword evidence="8" id="KW-1185">Reference proteome</keyword>
<feature type="domain" description="NAD-glutamate dehydrogenase N-terminal ACT1" evidence="4">
    <location>
        <begin position="43"/>
        <end position="216"/>
    </location>
</feature>
<dbReference type="Pfam" id="PF21077">
    <property type="entry name" value="GDH_ACT3"/>
    <property type="match status" value="1"/>
</dbReference>
<feature type="region of interest" description="Disordered" evidence="1">
    <location>
        <begin position="310"/>
        <end position="336"/>
    </location>
</feature>
<gene>
    <name evidence="7" type="ORF">FHS42_002339</name>
</gene>
<dbReference type="Proteomes" id="UP000588098">
    <property type="component" value="Unassembled WGS sequence"/>
</dbReference>
<dbReference type="SUPFAM" id="SSF51735">
    <property type="entry name" value="NAD(P)-binding Rossmann-fold domains"/>
    <property type="match status" value="1"/>
</dbReference>
<dbReference type="Pfam" id="PF05088">
    <property type="entry name" value="Bac_GDH_CD"/>
    <property type="match status" value="2"/>
</dbReference>
<dbReference type="GO" id="GO:0006538">
    <property type="term" value="P:L-glutamate catabolic process"/>
    <property type="evidence" value="ECO:0007669"/>
    <property type="project" value="InterPro"/>
</dbReference>
<evidence type="ECO:0000259" key="5">
    <source>
        <dbReference type="Pfam" id="PF21076"/>
    </source>
</evidence>
<dbReference type="GO" id="GO:0004069">
    <property type="term" value="F:L-aspartate:2-oxoglutarate aminotransferase activity"/>
    <property type="evidence" value="ECO:0007669"/>
    <property type="project" value="InterPro"/>
</dbReference>
<feature type="region of interest" description="Disordered" evidence="1">
    <location>
        <begin position="824"/>
        <end position="877"/>
    </location>
</feature>
<dbReference type="InterPro" id="IPR046346">
    <property type="entry name" value="Aminoacid_DH-like_N_sf"/>
</dbReference>
<dbReference type="InterPro" id="IPR049059">
    <property type="entry name" value="NAD_Glu_DH_HM1"/>
</dbReference>
<feature type="compositionally biased region" description="Gly residues" evidence="1">
    <location>
        <begin position="853"/>
        <end position="864"/>
    </location>
</feature>
<comment type="caution">
    <text evidence="7">The sequence shown here is derived from an EMBL/GenBank/DDBJ whole genome shotgun (WGS) entry which is preliminary data.</text>
</comment>
<accession>A0A7W9Q8H1</accession>
<dbReference type="Pfam" id="PF21076">
    <property type="entry name" value="GDH_ACT2"/>
    <property type="match status" value="1"/>
</dbReference>
<dbReference type="RefSeq" id="WP_246494470.1">
    <property type="nucleotide sequence ID" value="NZ_JACHJL010000004.1"/>
</dbReference>
<feature type="domain" description="NAD-glutamate dehydrogenase ACT3" evidence="6">
    <location>
        <begin position="618"/>
        <end position="688"/>
    </location>
</feature>
<dbReference type="InterPro" id="IPR024727">
    <property type="entry name" value="NAD_Glu_DH_N_ACT1"/>
</dbReference>
<keyword evidence="7" id="KW-0560">Oxidoreductase</keyword>
<dbReference type="InterPro" id="IPR036291">
    <property type="entry name" value="NAD(P)-bd_dom_sf"/>
</dbReference>
<feature type="compositionally biased region" description="Low complexity" evidence="1">
    <location>
        <begin position="826"/>
        <end position="852"/>
    </location>
</feature>
<dbReference type="InterPro" id="IPR049064">
    <property type="entry name" value="NAD_Glu_DH_ACT3"/>
</dbReference>
<feature type="domain" description="NAD-glutamate dehydrogenase ACT2" evidence="5">
    <location>
        <begin position="466"/>
        <end position="558"/>
    </location>
</feature>